<evidence type="ECO:0000256" key="5">
    <source>
        <dbReference type="ARBA" id="ARBA00023242"/>
    </source>
</evidence>
<dbReference type="AlphaFoldDB" id="A0AAD9KEE2"/>
<feature type="domain" description="C2H2-type" evidence="8">
    <location>
        <begin position="436"/>
        <end position="460"/>
    </location>
</feature>
<keyword evidence="10" id="KW-1185">Reference proteome</keyword>
<dbReference type="InterPro" id="IPR050527">
    <property type="entry name" value="Snail/Krueppel_Znf"/>
</dbReference>
<organism evidence="9 10">
    <name type="scientific">Paralvinella palmiformis</name>
    <dbReference type="NCBI Taxonomy" id="53620"/>
    <lineage>
        <taxon>Eukaryota</taxon>
        <taxon>Metazoa</taxon>
        <taxon>Spiralia</taxon>
        <taxon>Lophotrochozoa</taxon>
        <taxon>Annelida</taxon>
        <taxon>Polychaeta</taxon>
        <taxon>Sedentaria</taxon>
        <taxon>Canalipalpata</taxon>
        <taxon>Terebellida</taxon>
        <taxon>Terebelliformia</taxon>
        <taxon>Alvinellidae</taxon>
        <taxon>Paralvinella</taxon>
    </lineage>
</organism>
<dbReference type="SMART" id="SM00355">
    <property type="entry name" value="ZnF_C2H2"/>
    <property type="match status" value="6"/>
</dbReference>
<keyword evidence="3 6" id="KW-0863">Zinc-finger</keyword>
<dbReference type="InterPro" id="IPR036236">
    <property type="entry name" value="Znf_C2H2_sf"/>
</dbReference>
<evidence type="ECO:0000313" key="10">
    <source>
        <dbReference type="Proteomes" id="UP001208570"/>
    </source>
</evidence>
<feature type="domain" description="C2H2-type" evidence="8">
    <location>
        <begin position="407"/>
        <end position="434"/>
    </location>
</feature>
<feature type="domain" description="C2H2-type" evidence="8">
    <location>
        <begin position="349"/>
        <end position="373"/>
    </location>
</feature>
<accession>A0AAD9KEE2</accession>
<keyword evidence="2" id="KW-0677">Repeat</keyword>
<dbReference type="Gene3D" id="3.30.160.60">
    <property type="entry name" value="Classic Zinc Finger"/>
    <property type="match status" value="3"/>
</dbReference>
<dbReference type="GO" id="GO:0000978">
    <property type="term" value="F:RNA polymerase II cis-regulatory region sequence-specific DNA binding"/>
    <property type="evidence" value="ECO:0007669"/>
    <property type="project" value="TreeGrafter"/>
</dbReference>
<dbReference type="Pfam" id="PF00096">
    <property type="entry name" value="zf-C2H2"/>
    <property type="match status" value="2"/>
</dbReference>
<dbReference type="PANTHER" id="PTHR24388">
    <property type="entry name" value="ZINC FINGER PROTEIN"/>
    <property type="match status" value="1"/>
</dbReference>
<dbReference type="Proteomes" id="UP001208570">
    <property type="component" value="Unassembled WGS sequence"/>
</dbReference>
<keyword evidence="5" id="KW-0539">Nucleus</keyword>
<keyword evidence="1" id="KW-0479">Metal-binding</keyword>
<evidence type="ECO:0000256" key="6">
    <source>
        <dbReference type="PROSITE-ProRule" id="PRU00042"/>
    </source>
</evidence>
<dbReference type="GO" id="GO:0008270">
    <property type="term" value="F:zinc ion binding"/>
    <property type="evidence" value="ECO:0007669"/>
    <property type="project" value="UniProtKB-KW"/>
</dbReference>
<sequence>MVIVVTGSPINCHVEQVGDSYSTVYAAEINAVMDCLMAEQHENSHSKQANVIFGRGSMDMHQRNIFLGDVYRDVGYHFYGYTEAPTSGGDAVENLSIALDESFDLEPYSGMSLPVILPKNNDPGQVDKSMALTTRYHDQEANGKMIWKQDVKHEVVSDDEEQITFEASSGSYHNQWTLNGVTEQLEAVDLSSRHRDPNKTKPESKDSLNQTPDQIVMDGKNLVQVGKEKDSLDAGHLVVGKPEPGEDNGMNSMKQQPVKRKLRRRQRIDNARKNDGGVVREKTIKDALQCPELCCNRQFKTEIRLLIHRQVHHFLKSLGGQFSDGSLSSLVTLQAVKKSDLSTDVVMWYKCPDQTCAKCFKSVGSLEKHLIHHCTPLYKCTETACTKCFHQKKALLLHRTEHTQERHVCVKCGKSYRSKKHLQAHMRYHTDNSRKYVCTVPGCNSRFNLNRYLQQHMFTHKTTFDFLCQICGKAFKRSECLRAHLLSKAHKKLEQSL</sequence>
<dbReference type="FunFam" id="3.30.160.60:FF:000100">
    <property type="entry name" value="Zinc finger 45-like"/>
    <property type="match status" value="1"/>
</dbReference>
<dbReference type="PROSITE" id="PS50157">
    <property type="entry name" value="ZINC_FINGER_C2H2_2"/>
    <property type="match status" value="6"/>
</dbReference>
<comment type="caution">
    <text evidence="9">The sequence shown here is derived from an EMBL/GenBank/DDBJ whole genome shotgun (WGS) entry which is preliminary data.</text>
</comment>
<evidence type="ECO:0000256" key="3">
    <source>
        <dbReference type="ARBA" id="ARBA00022771"/>
    </source>
</evidence>
<feature type="region of interest" description="Disordered" evidence="7">
    <location>
        <begin position="241"/>
        <end position="261"/>
    </location>
</feature>
<keyword evidence="4" id="KW-0862">Zinc</keyword>
<dbReference type="GO" id="GO:0000981">
    <property type="term" value="F:DNA-binding transcription factor activity, RNA polymerase II-specific"/>
    <property type="evidence" value="ECO:0007669"/>
    <property type="project" value="TreeGrafter"/>
</dbReference>
<evidence type="ECO:0000313" key="9">
    <source>
        <dbReference type="EMBL" id="KAK2170164.1"/>
    </source>
</evidence>
<evidence type="ECO:0000256" key="1">
    <source>
        <dbReference type="ARBA" id="ARBA00022723"/>
    </source>
</evidence>
<evidence type="ECO:0000256" key="7">
    <source>
        <dbReference type="SAM" id="MobiDB-lite"/>
    </source>
</evidence>
<evidence type="ECO:0000259" key="8">
    <source>
        <dbReference type="PROSITE" id="PS50157"/>
    </source>
</evidence>
<proteinExistence type="predicted"/>
<dbReference type="PANTHER" id="PTHR24388:SF104">
    <property type="entry name" value="AT-RICH BINDING PROTEIN-RELATED"/>
    <property type="match status" value="1"/>
</dbReference>
<protein>
    <recommendedName>
        <fullName evidence="8">C2H2-type domain-containing protein</fullName>
    </recommendedName>
</protein>
<evidence type="ECO:0000256" key="4">
    <source>
        <dbReference type="ARBA" id="ARBA00022833"/>
    </source>
</evidence>
<gene>
    <name evidence="9" type="ORF">LSH36_4g18071</name>
</gene>
<feature type="domain" description="C2H2-type" evidence="8">
    <location>
        <begin position="466"/>
        <end position="495"/>
    </location>
</feature>
<feature type="domain" description="C2H2-type" evidence="8">
    <location>
        <begin position="378"/>
        <end position="407"/>
    </location>
</feature>
<reference evidence="9" key="1">
    <citation type="journal article" date="2023" name="Mol. Biol. Evol.">
        <title>Third-Generation Sequencing Reveals the Adaptive Role of the Epigenome in Three Deep-Sea Polychaetes.</title>
        <authorList>
            <person name="Perez M."/>
            <person name="Aroh O."/>
            <person name="Sun Y."/>
            <person name="Lan Y."/>
            <person name="Juniper S.K."/>
            <person name="Young C.R."/>
            <person name="Angers B."/>
            <person name="Qian P.Y."/>
        </authorList>
    </citation>
    <scope>NUCLEOTIDE SEQUENCE</scope>
    <source>
        <strain evidence="9">P08H-3</strain>
    </source>
</reference>
<dbReference type="EMBL" id="JAODUP010000004">
    <property type="protein sequence ID" value="KAK2170164.1"/>
    <property type="molecule type" value="Genomic_DNA"/>
</dbReference>
<dbReference type="InterPro" id="IPR013087">
    <property type="entry name" value="Znf_C2H2_type"/>
</dbReference>
<name>A0AAD9KEE2_9ANNE</name>
<feature type="domain" description="C2H2-type" evidence="8">
    <location>
        <begin position="288"/>
        <end position="317"/>
    </location>
</feature>
<dbReference type="PROSITE" id="PS00028">
    <property type="entry name" value="ZINC_FINGER_C2H2_1"/>
    <property type="match status" value="5"/>
</dbReference>
<dbReference type="SUPFAM" id="SSF57667">
    <property type="entry name" value="beta-beta-alpha zinc fingers"/>
    <property type="match status" value="2"/>
</dbReference>
<evidence type="ECO:0000256" key="2">
    <source>
        <dbReference type="ARBA" id="ARBA00022737"/>
    </source>
</evidence>
<feature type="compositionally biased region" description="Basic and acidic residues" evidence="7">
    <location>
        <begin position="191"/>
        <end position="206"/>
    </location>
</feature>
<feature type="region of interest" description="Disordered" evidence="7">
    <location>
        <begin position="190"/>
        <end position="214"/>
    </location>
</feature>